<name>A0A0F9JKA4_9ZZZZ</name>
<organism evidence="1">
    <name type="scientific">marine sediment metagenome</name>
    <dbReference type="NCBI Taxonomy" id="412755"/>
    <lineage>
        <taxon>unclassified sequences</taxon>
        <taxon>metagenomes</taxon>
        <taxon>ecological metagenomes</taxon>
    </lineage>
</organism>
<protein>
    <submittedName>
        <fullName evidence="1">Uncharacterized protein</fullName>
    </submittedName>
</protein>
<accession>A0A0F9JKA4</accession>
<reference evidence="1" key="1">
    <citation type="journal article" date="2015" name="Nature">
        <title>Complex archaea that bridge the gap between prokaryotes and eukaryotes.</title>
        <authorList>
            <person name="Spang A."/>
            <person name="Saw J.H."/>
            <person name="Jorgensen S.L."/>
            <person name="Zaremba-Niedzwiedzka K."/>
            <person name="Martijn J."/>
            <person name="Lind A.E."/>
            <person name="van Eijk R."/>
            <person name="Schleper C."/>
            <person name="Guy L."/>
            <person name="Ettema T.J."/>
        </authorList>
    </citation>
    <scope>NUCLEOTIDE SEQUENCE</scope>
</reference>
<comment type="caution">
    <text evidence="1">The sequence shown here is derived from an EMBL/GenBank/DDBJ whole genome shotgun (WGS) entry which is preliminary data.</text>
</comment>
<dbReference type="AlphaFoldDB" id="A0A0F9JKA4"/>
<dbReference type="EMBL" id="LAZR01009886">
    <property type="protein sequence ID" value="KKM70063.1"/>
    <property type="molecule type" value="Genomic_DNA"/>
</dbReference>
<gene>
    <name evidence="1" type="ORF">LCGC14_1444500</name>
</gene>
<evidence type="ECO:0000313" key="1">
    <source>
        <dbReference type="EMBL" id="KKM70063.1"/>
    </source>
</evidence>
<sequence>MSPRTLTLQNQVRSTTSGIEYQDDLSLALAENLVNEAFLTDGTQVSGTLIMDLNFLRTAVRDIKGGTPTFNWNDPSSTASTATLIDLSEARTEINNLQSFTGSDGDGDATPDYISLCFISANDPLETAVSTLDEQLCIATGTISASNEVQKRVLIRTGGQVPENTTININVPGAGWTVGGDDIQLTASGIFIEDGRVFTNGILQLLGPDDAANNDVYWVAANYDIAFEYKIKQNDVIQIYKFPPS</sequence>
<proteinExistence type="predicted"/>